<dbReference type="InterPro" id="IPR036980">
    <property type="entry name" value="RNase_P/MRP_Rpp29_sf"/>
</dbReference>
<proteinExistence type="inferred from homology"/>
<dbReference type="SUPFAM" id="SSF101744">
    <property type="entry name" value="Rof/RNase P subunit-like"/>
    <property type="match status" value="1"/>
</dbReference>
<dbReference type="Pfam" id="PF01868">
    <property type="entry name" value="RNase_P-MRP_p29"/>
    <property type="match status" value="1"/>
</dbReference>
<organism evidence="4 5">
    <name type="scientific">Cavenderia fasciculata</name>
    <name type="common">Slime mold</name>
    <name type="synonym">Dictyostelium fasciculatum</name>
    <dbReference type="NCBI Taxonomy" id="261658"/>
    <lineage>
        <taxon>Eukaryota</taxon>
        <taxon>Amoebozoa</taxon>
        <taxon>Evosea</taxon>
        <taxon>Eumycetozoa</taxon>
        <taxon>Dictyostelia</taxon>
        <taxon>Acytosteliales</taxon>
        <taxon>Cavenderiaceae</taxon>
        <taxon>Cavenderia</taxon>
    </lineage>
</organism>
<dbReference type="KEGG" id="dfa:DFA_11455"/>
<evidence type="ECO:0000256" key="3">
    <source>
        <dbReference type="SAM" id="MobiDB-lite"/>
    </source>
</evidence>
<accession>F4QD13</accession>
<dbReference type="InterPro" id="IPR023534">
    <property type="entry name" value="Rof/RNase_P-like"/>
</dbReference>
<dbReference type="GO" id="GO:0006364">
    <property type="term" value="P:rRNA processing"/>
    <property type="evidence" value="ECO:0007669"/>
    <property type="project" value="TreeGrafter"/>
</dbReference>
<evidence type="ECO:0000256" key="1">
    <source>
        <dbReference type="ARBA" id="ARBA00004123"/>
    </source>
</evidence>
<sequence>MSSYTPIGDKEFTENRTKVVELFQDFTPAVVSLQVQKQKYTQFDTRPKPIAPKRKIDHDQQQQISSNNNEEEVKKKPVQRINAKSKSNLYNFDAQDIIYDQYLPLHDLWTQYTFDLLKGHSPMAFQTIFLRADLHGAIILVVKSKCPSYIGQCGIVLQETENVFKIVTKDNGLRLH</sequence>
<keyword evidence="5" id="KW-1185">Reference proteome</keyword>
<dbReference type="EMBL" id="GL883029">
    <property type="protein sequence ID" value="EGG13694.1"/>
    <property type="molecule type" value="Genomic_DNA"/>
</dbReference>
<feature type="region of interest" description="Disordered" evidence="3">
    <location>
        <begin position="43"/>
        <end position="76"/>
    </location>
</feature>
<dbReference type="RefSeq" id="XP_004350398.1">
    <property type="nucleotide sequence ID" value="XM_004350348.1"/>
</dbReference>
<gene>
    <name evidence="4" type="primary">pop4</name>
    <name evidence="4" type="ORF">DFA_11455</name>
</gene>
<dbReference type="Gene3D" id="2.30.30.210">
    <property type="entry name" value="Ribonuclease P/MRP, subunit p29"/>
    <property type="match status" value="1"/>
</dbReference>
<dbReference type="GO" id="GO:0005634">
    <property type="term" value="C:nucleus"/>
    <property type="evidence" value="ECO:0007669"/>
    <property type="project" value="UniProtKB-SubCell"/>
</dbReference>
<dbReference type="GO" id="GO:0030677">
    <property type="term" value="C:ribonuclease P complex"/>
    <property type="evidence" value="ECO:0007669"/>
    <property type="project" value="InterPro"/>
</dbReference>
<dbReference type="PANTHER" id="PTHR13348:SF0">
    <property type="entry name" value="RIBONUCLEASE P PROTEIN SUBUNIT P29"/>
    <property type="match status" value="1"/>
</dbReference>
<dbReference type="OrthoDB" id="18143at2759"/>
<dbReference type="Proteomes" id="UP000007797">
    <property type="component" value="Unassembled WGS sequence"/>
</dbReference>
<dbReference type="GeneID" id="14865387"/>
<comment type="subcellular location">
    <subcellularLocation>
        <location evidence="1">Nucleus</location>
    </subcellularLocation>
</comment>
<dbReference type="STRING" id="1054147.F4QD13"/>
<name>F4QD13_CACFS</name>
<dbReference type="GO" id="GO:0000172">
    <property type="term" value="C:ribonuclease MRP complex"/>
    <property type="evidence" value="ECO:0007669"/>
    <property type="project" value="InterPro"/>
</dbReference>
<comment type="similarity">
    <text evidence="2">Belongs to the eukaryotic/archaeal RNase P protein component 1 family.</text>
</comment>
<protein>
    <submittedName>
        <fullName evidence="4">RNase P protein subunit</fullName>
    </submittedName>
</protein>
<evidence type="ECO:0000256" key="2">
    <source>
        <dbReference type="ARBA" id="ARBA00006181"/>
    </source>
</evidence>
<dbReference type="GO" id="GO:0033204">
    <property type="term" value="F:ribonuclease P RNA binding"/>
    <property type="evidence" value="ECO:0007669"/>
    <property type="project" value="InterPro"/>
</dbReference>
<dbReference type="InterPro" id="IPR002730">
    <property type="entry name" value="Rpp29/RNP1"/>
</dbReference>
<evidence type="ECO:0000313" key="4">
    <source>
        <dbReference type="EMBL" id="EGG13694.1"/>
    </source>
</evidence>
<dbReference type="GO" id="GO:0001682">
    <property type="term" value="P:tRNA 5'-leader removal"/>
    <property type="evidence" value="ECO:0007669"/>
    <property type="project" value="InterPro"/>
</dbReference>
<evidence type="ECO:0000313" key="5">
    <source>
        <dbReference type="Proteomes" id="UP000007797"/>
    </source>
</evidence>
<dbReference type="PANTHER" id="PTHR13348">
    <property type="entry name" value="RIBONUCLEASE P SUBUNIT P29"/>
    <property type="match status" value="1"/>
</dbReference>
<dbReference type="AlphaFoldDB" id="F4QD13"/>
<dbReference type="InterPro" id="IPR016848">
    <property type="entry name" value="RNase_P/MRP_Rpp29-subunit"/>
</dbReference>
<reference evidence="5" key="1">
    <citation type="journal article" date="2011" name="Genome Res.">
        <title>Phylogeny-wide analysis of social amoeba genomes highlights ancient origins for complex intercellular communication.</title>
        <authorList>
            <person name="Heidel A.J."/>
            <person name="Lawal H.M."/>
            <person name="Felder M."/>
            <person name="Schilde C."/>
            <person name="Helps N.R."/>
            <person name="Tunggal B."/>
            <person name="Rivero F."/>
            <person name="John U."/>
            <person name="Schleicher M."/>
            <person name="Eichinger L."/>
            <person name="Platzer M."/>
            <person name="Noegel A.A."/>
            <person name="Schaap P."/>
            <person name="Gloeckner G."/>
        </authorList>
    </citation>
    <scope>NUCLEOTIDE SEQUENCE [LARGE SCALE GENOMIC DNA]</scope>
    <source>
        <strain evidence="5">SH3</strain>
    </source>
</reference>